<evidence type="ECO:0000313" key="1">
    <source>
        <dbReference type="EMBL" id="DAD20420.1"/>
    </source>
</evidence>
<dbReference type="EMBL" id="DUZY01000001">
    <property type="protein sequence ID" value="DAD20420.1"/>
    <property type="molecule type" value="Genomic_DNA"/>
</dbReference>
<protein>
    <submittedName>
        <fullName evidence="1">Uncharacterized protein</fullName>
    </submittedName>
</protein>
<accession>A0A822XJ37</accession>
<organism evidence="1 2">
    <name type="scientific">Nelumbo nucifera</name>
    <name type="common">Sacred lotus</name>
    <dbReference type="NCBI Taxonomy" id="4432"/>
    <lineage>
        <taxon>Eukaryota</taxon>
        <taxon>Viridiplantae</taxon>
        <taxon>Streptophyta</taxon>
        <taxon>Embryophyta</taxon>
        <taxon>Tracheophyta</taxon>
        <taxon>Spermatophyta</taxon>
        <taxon>Magnoliopsida</taxon>
        <taxon>Proteales</taxon>
        <taxon>Nelumbonaceae</taxon>
        <taxon>Nelumbo</taxon>
    </lineage>
</organism>
<keyword evidence="2" id="KW-1185">Reference proteome</keyword>
<comment type="caution">
    <text evidence="1">The sequence shown here is derived from an EMBL/GenBank/DDBJ whole genome shotgun (WGS) entry which is preliminary data.</text>
</comment>
<proteinExistence type="predicted"/>
<dbReference type="AlphaFoldDB" id="A0A822XJ37"/>
<evidence type="ECO:0000313" key="2">
    <source>
        <dbReference type="Proteomes" id="UP000607653"/>
    </source>
</evidence>
<gene>
    <name evidence="1" type="ORF">HUJ06_021883</name>
</gene>
<reference evidence="1 2" key="1">
    <citation type="journal article" date="2020" name="Mol. Biol. Evol.">
        <title>Distinct Expression and Methylation Patterns for Genes with Different Fates following a Single Whole-Genome Duplication in Flowering Plants.</title>
        <authorList>
            <person name="Shi T."/>
            <person name="Rahmani R.S."/>
            <person name="Gugger P.F."/>
            <person name="Wang M."/>
            <person name="Li H."/>
            <person name="Zhang Y."/>
            <person name="Li Z."/>
            <person name="Wang Q."/>
            <person name="Van de Peer Y."/>
            <person name="Marchal K."/>
            <person name="Chen J."/>
        </authorList>
    </citation>
    <scope>NUCLEOTIDE SEQUENCE [LARGE SCALE GENOMIC DNA]</scope>
    <source>
        <tissue evidence="1">Leaf</tissue>
    </source>
</reference>
<sequence>MGVCSVGCPVGMLGGSKHDYKLKLTPPQNAPHKISQTWGTSLHDKLCYFIFLR</sequence>
<name>A0A822XJ37_NELNU</name>
<dbReference type="Proteomes" id="UP000607653">
    <property type="component" value="Unassembled WGS sequence"/>
</dbReference>